<accession>A0ABR6VVT8</accession>
<feature type="transmembrane region" description="Helical" evidence="2">
    <location>
        <begin position="624"/>
        <end position="642"/>
    </location>
</feature>
<protein>
    <submittedName>
        <fullName evidence="4">DUF3857 domain-containing protein</fullName>
    </submittedName>
</protein>
<dbReference type="RefSeq" id="WP_186640023.1">
    <property type="nucleotide sequence ID" value="NZ_JACOAF010000041.1"/>
</dbReference>
<feature type="domain" description="DUF3857" evidence="3">
    <location>
        <begin position="32"/>
        <end position="196"/>
    </location>
</feature>
<keyword evidence="5" id="KW-1185">Reference proteome</keyword>
<feature type="compositionally biased region" description="Acidic residues" evidence="1">
    <location>
        <begin position="813"/>
        <end position="827"/>
    </location>
</feature>
<keyword evidence="2" id="KW-0812">Transmembrane</keyword>
<organism evidence="4 5">
    <name type="scientific">Rufibacter sediminis</name>
    <dbReference type="NCBI Taxonomy" id="2762756"/>
    <lineage>
        <taxon>Bacteria</taxon>
        <taxon>Pseudomonadati</taxon>
        <taxon>Bacteroidota</taxon>
        <taxon>Cytophagia</taxon>
        <taxon>Cytophagales</taxon>
        <taxon>Hymenobacteraceae</taxon>
        <taxon>Rufibacter</taxon>
    </lineage>
</organism>
<dbReference type="SUPFAM" id="SSF54001">
    <property type="entry name" value="Cysteine proteinases"/>
    <property type="match status" value="1"/>
</dbReference>
<feature type="transmembrane region" description="Helical" evidence="2">
    <location>
        <begin position="774"/>
        <end position="794"/>
    </location>
</feature>
<proteinExistence type="predicted"/>
<dbReference type="InterPro" id="IPR038765">
    <property type="entry name" value="Papain-like_cys_pep_sf"/>
</dbReference>
<dbReference type="InterPro" id="IPR024618">
    <property type="entry name" value="DUF3857"/>
</dbReference>
<dbReference type="Gene3D" id="2.60.40.3140">
    <property type="match status" value="1"/>
</dbReference>
<dbReference type="InterPro" id="IPR019690">
    <property type="entry name" value="DUF2569"/>
</dbReference>
<name>A0ABR6VVT8_9BACT</name>
<evidence type="ECO:0000256" key="1">
    <source>
        <dbReference type="SAM" id="MobiDB-lite"/>
    </source>
</evidence>
<dbReference type="EMBL" id="JACOAF010000041">
    <property type="protein sequence ID" value="MBC3541295.1"/>
    <property type="molecule type" value="Genomic_DNA"/>
</dbReference>
<dbReference type="Gene3D" id="3.10.620.30">
    <property type="match status" value="1"/>
</dbReference>
<feature type="region of interest" description="Disordered" evidence="1">
    <location>
        <begin position="811"/>
        <end position="837"/>
    </location>
</feature>
<feature type="transmembrane region" description="Helical" evidence="2">
    <location>
        <begin position="662"/>
        <end position="682"/>
    </location>
</feature>
<feature type="transmembrane region" description="Helical" evidence="2">
    <location>
        <begin position="709"/>
        <end position="736"/>
    </location>
</feature>
<keyword evidence="2" id="KW-1133">Transmembrane helix</keyword>
<evidence type="ECO:0000313" key="4">
    <source>
        <dbReference type="EMBL" id="MBC3541295.1"/>
    </source>
</evidence>
<dbReference type="Gene3D" id="2.60.120.1130">
    <property type="match status" value="1"/>
</dbReference>
<feature type="compositionally biased region" description="Basic and acidic residues" evidence="1">
    <location>
        <begin position="828"/>
        <end position="837"/>
    </location>
</feature>
<evidence type="ECO:0000259" key="3">
    <source>
        <dbReference type="Pfam" id="PF12969"/>
    </source>
</evidence>
<dbReference type="Pfam" id="PF12969">
    <property type="entry name" value="DUF3857"/>
    <property type="match status" value="1"/>
</dbReference>
<dbReference type="Pfam" id="PF10754">
    <property type="entry name" value="DUF2569"/>
    <property type="match status" value="1"/>
</dbReference>
<keyword evidence="2" id="KW-0472">Membrane</keyword>
<evidence type="ECO:0000313" key="5">
    <source>
        <dbReference type="Proteomes" id="UP000659698"/>
    </source>
</evidence>
<dbReference type="Proteomes" id="UP000659698">
    <property type="component" value="Unassembled WGS sequence"/>
</dbReference>
<comment type="caution">
    <text evidence="4">The sequence shown here is derived from an EMBL/GenBank/DDBJ whole genome shotgun (WGS) entry which is preliminary data.</text>
</comment>
<evidence type="ECO:0000256" key="2">
    <source>
        <dbReference type="SAM" id="Phobius"/>
    </source>
</evidence>
<gene>
    <name evidence="4" type="ORF">H7U12_16490</name>
</gene>
<sequence>MKTQFRDKPSTSRNEGSNGYLIILKDNQVHVGEETSFSHYTRKITTKAGVQYASEIAVSYDPDYQKLVFHRVMIYRNGKPLNKLNPSEFKVVQEESERERFIYNNNRTATLTLADVRVGDVIDYSFSVTGFNPIQPKYAEFFRFSTPEALDQLLVRVLAPANRPLQHKVYNTKQQMQVKPLGNVLEYTWKADQVPAHASEDNTPSWYVPYSYVWLSEFTSWAQVNDWALTLYTKPVGKSKELEKTIAAIKQADGSDEARLAAALKFVQNEVRYLGNEGGIYGYQPNDPAKVFEQRYGDCKDKAWLLCYMLGQMNIKAYPVLVNTGMRQFVKQELPSPYSFDHCVVKVELLTKSLWYDATISHQEGAYDEIYFPRYETGLVIKPGTKGFTDIPVSTNATIKSVEEYTLGAVKDEVFFNVQTDYTGYEADYIRSHYAANSHQEIEKGYLNFYASSFPGITTEQELLVNDQATANRFTTYENYKIADFWQEGTSDNGNLWTASILPLTLYSKLELPSTRIRNSPLALEYPYDYDHTIKIHVPSNWNVKDDEVEVENKAFSYKQTTTYDAQNRVVVLHFTFKTLKDHVSVEEMKAYFTAIKKIKDGMGFELTHSGPGTGSAIKMDGDWMSFVLVMLCLGVAGYGGYRLYQYDPAPADVTQTHARQIGGWLGLVGFGLVLTPFRLMYEIATGEWISLDIWNKLGDADSSLYNPVALWVLVLTIVYNVFFFCYSVLIVTLFFKKRSSLPRLVTIFYAVSLAGMIADACAVSALGGDVTTAYSSITRSLFAAAIWIPYFNLSRRVRETFINRLFPKQEDREEEAYSSFWDEPELQEEKQKEPVA</sequence>
<feature type="transmembrane region" description="Helical" evidence="2">
    <location>
        <begin position="748"/>
        <end position="768"/>
    </location>
</feature>
<reference evidence="4 5" key="1">
    <citation type="journal article" date="2019" name="Int. J. Syst. Evol. Microbiol.">
        <title>Rufibacter sediminis sp. nov., isolated from freshwater lake sediment.</title>
        <authorList>
            <person name="Qu J.H."/>
            <person name="Zhang L.J."/>
            <person name="Fu Y.H."/>
            <person name="Li H.F."/>
        </authorList>
    </citation>
    <scope>NUCLEOTIDE SEQUENCE [LARGE SCALE GENOMIC DNA]</scope>
    <source>
        <strain evidence="4 5">H-1</strain>
    </source>
</reference>